<evidence type="ECO:0000256" key="1">
    <source>
        <dbReference type="SAM" id="MobiDB-lite"/>
    </source>
</evidence>
<reference evidence="3 4" key="1">
    <citation type="journal article" date="2018" name="BMC Genomics">
        <title>The genome of Naegleria lovaniensis, the basis for a comparative approach to unravel pathogenicity factors of the human pathogenic amoeba N. fowleri.</title>
        <authorList>
            <person name="Liechti N."/>
            <person name="Schurch N."/>
            <person name="Bruggmann R."/>
            <person name="Wittwer M."/>
        </authorList>
    </citation>
    <scope>NUCLEOTIDE SEQUENCE [LARGE SCALE GENOMIC DNA]</scope>
    <source>
        <strain evidence="3 4">ATCC 30569</strain>
    </source>
</reference>
<dbReference type="Proteomes" id="UP000816034">
    <property type="component" value="Unassembled WGS sequence"/>
</dbReference>
<comment type="caution">
    <text evidence="3">The sequence shown here is derived from an EMBL/GenBank/DDBJ whole genome shotgun (WGS) entry which is preliminary data.</text>
</comment>
<dbReference type="InterPro" id="IPR019481">
    <property type="entry name" value="TFIIIC_triple_barrel"/>
</dbReference>
<protein>
    <recommendedName>
        <fullName evidence="2">Transcription factor TFIIIC triple barrel domain-containing protein</fullName>
    </recommendedName>
</protein>
<keyword evidence="4" id="KW-1185">Reference proteome</keyword>
<gene>
    <name evidence="3" type="ORF">C9374_010437</name>
</gene>
<dbReference type="RefSeq" id="XP_044543867.1">
    <property type="nucleotide sequence ID" value="XM_044685981.1"/>
</dbReference>
<organism evidence="3 4">
    <name type="scientific">Naegleria lovaniensis</name>
    <name type="common">Amoeba</name>
    <dbReference type="NCBI Taxonomy" id="51637"/>
    <lineage>
        <taxon>Eukaryota</taxon>
        <taxon>Discoba</taxon>
        <taxon>Heterolobosea</taxon>
        <taxon>Tetramitia</taxon>
        <taxon>Eutetramitia</taxon>
        <taxon>Vahlkampfiidae</taxon>
        <taxon>Naegleria</taxon>
    </lineage>
</organism>
<accession>A0AA88GGD6</accession>
<proteinExistence type="predicted"/>
<name>A0AA88GGD6_NAELO</name>
<dbReference type="Gene3D" id="2.60.40.4370">
    <property type="match status" value="1"/>
</dbReference>
<dbReference type="GeneID" id="68102891"/>
<feature type="domain" description="Transcription factor TFIIIC triple barrel" evidence="2">
    <location>
        <begin position="11"/>
        <end position="100"/>
    </location>
</feature>
<dbReference type="AlphaFoldDB" id="A0AA88GGD6"/>
<feature type="compositionally biased region" description="Low complexity" evidence="1">
    <location>
        <begin position="107"/>
        <end position="126"/>
    </location>
</feature>
<evidence type="ECO:0000313" key="3">
    <source>
        <dbReference type="EMBL" id="KAG2374693.1"/>
    </source>
</evidence>
<evidence type="ECO:0000313" key="4">
    <source>
        <dbReference type="Proteomes" id="UP000816034"/>
    </source>
</evidence>
<dbReference type="EMBL" id="PYSW02000043">
    <property type="protein sequence ID" value="KAG2374693.1"/>
    <property type="molecule type" value="Genomic_DNA"/>
</dbReference>
<sequence>METSTNDNNDEYDDIYIVFDIPDFNLIENLHLENYSVIGLETERPIVKIDNFVFEGKFETLLMDTALCVEQQQHSTNHHNPHESPPQTITSRQILRLNRILLGPKVMTSTNNTSSSSTPSPMNNVV</sequence>
<dbReference type="Pfam" id="PF10419">
    <property type="entry name" value="TFIIIC_sub6"/>
    <property type="match status" value="1"/>
</dbReference>
<evidence type="ECO:0000259" key="2">
    <source>
        <dbReference type="Pfam" id="PF10419"/>
    </source>
</evidence>
<feature type="region of interest" description="Disordered" evidence="1">
    <location>
        <begin position="106"/>
        <end position="126"/>
    </location>
</feature>